<dbReference type="InterPro" id="IPR037185">
    <property type="entry name" value="EmrE-like"/>
</dbReference>
<keyword evidence="3 6" id="KW-0812">Transmembrane</keyword>
<feature type="transmembrane region" description="Helical" evidence="6">
    <location>
        <begin position="142"/>
        <end position="164"/>
    </location>
</feature>
<comment type="similarity">
    <text evidence="2">Belongs to the drug/metabolite transporter (DMT) superfamily. Plant drug/metabolite exporter (P-DME) (TC 2.A.7.4) family.</text>
</comment>
<name>A0A6I9SHQ6_ELAGV</name>
<feature type="transmembrane region" description="Helical" evidence="6">
    <location>
        <begin position="240"/>
        <end position="261"/>
    </location>
</feature>
<evidence type="ECO:0000313" key="9">
    <source>
        <dbReference type="RefSeq" id="XP_010943261.1"/>
    </source>
</evidence>
<evidence type="ECO:0000256" key="6">
    <source>
        <dbReference type="SAM" id="Phobius"/>
    </source>
</evidence>
<feature type="transmembrane region" description="Helical" evidence="6">
    <location>
        <begin position="81"/>
        <end position="97"/>
    </location>
</feature>
<evidence type="ECO:0000256" key="2">
    <source>
        <dbReference type="ARBA" id="ARBA00007635"/>
    </source>
</evidence>
<dbReference type="Proteomes" id="UP000504607">
    <property type="component" value="Unplaced"/>
</dbReference>
<reference evidence="9" key="1">
    <citation type="submission" date="2025-08" db="UniProtKB">
        <authorList>
            <consortium name="RefSeq"/>
        </authorList>
    </citation>
    <scope>IDENTIFICATION</scope>
</reference>
<dbReference type="SUPFAM" id="SSF103481">
    <property type="entry name" value="Multidrug resistance efflux transporter EmrE"/>
    <property type="match status" value="2"/>
</dbReference>
<feature type="domain" description="EamA" evidence="7">
    <location>
        <begin position="83"/>
        <end position="215"/>
    </location>
</feature>
<dbReference type="RefSeq" id="XP_010943261.1">
    <property type="nucleotide sequence ID" value="XM_010944959.3"/>
</dbReference>
<feature type="transmembrane region" description="Helical" evidence="6">
    <location>
        <begin position="302"/>
        <end position="321"/>
    </location>
</feature>
<evidence type="ECO:0000256" key="3">
    <source>
        <dbReference type="ARBA" id="ARBA00022692"/>
    </source>
</evidence>
<feature type="transmembrane region" description="Helical" evidence="6">
    <location>
        <begin position="109"/>
        <end position="130"/>
    </location>
</feature>
<protein>
    <submittedName>
        <fullName evidence="9">Uncharacterized protein LOC105061035 isoform X2</fullName>
    </submittedName>
</protein>
<dbReference type="InParanoid" id="A0A6I9SHQ6"/>
<sequence>MALADGGREVHVVEVNDDEEAADEISPLLVVEAADKPTKMTIFSVSYPKKRPLQEPTLRAADTDFAFLSQIILWVWNGSRYSGLLCMACSSTIYYFMDALMDIFPVRSVPLFETVFTRCIVLLILSLIWLRRTGHPLSVPTNLRNILALRSLTGFTSLLSFIYSVQNLPLSYAVLLNFATPIIALIGAKIVLHEKLALSDFGGIGCSFMGLLFIFQPLLTKGGGSTEIGQISAIFAGRTHIYPILVGVLSTVLGGVSYCLIRAGAKASDQPVYTVFSFGVLACPLSAACTFAFQGFVLPNPFTFLLMIVLGVLAFFAEMFMARGLQLEKIGKVTNVLYIKVFLSQVWSMTFLGTTLSANILIGCFLILVSVCSTIYLGPERENE</sequence>
<evidence type="ECO:0000256" key="4">
    <source>
        <dbReference type="ARBA" id="ARBA00022989"/>
    </source>
</evidence>
<proteinExistence type="inferred from homology"/>
<evidence type="ECO:0000256" key="1">
    <source>
        <dbReference type="ARBA" id="ARBA00004141"/>
    </source>
</evidence>
<feature type="transmembrane region" description="Helical" evidence="6">
    <location>
        <begin position="201"/>
        <end position="220"/>
    </location>
</feature>
<dbReference type="PANTHER" id="PTHR22911:SF6">
    <property type="entry name" value="SOLUTE CARRIER FAMILY 35 MEMBER G1"/>
    <property type="match status" value="1"/>
</dbReference>
<feature type="transmembrane region" description="Helical" evidence="6">
    <location>
        <begin position="273"/>
        <end position="296"/>
    </location>
</feature>
<keyword evidence="4 6" id="KW-1133">Transmembrane helix</keyword>
<accession>A0A6I9SHQ6</accession>
<dbReference type="AlphaFoldDB" id="A0A6I9SHQ6"/>
<dbReference type="OrthoDB" id="306876at2759"/>
<evidence type="ECO:0000313" key="8">
    <source>
        <dbReference type="Proteomes" id="UP000504607"/>
    </source>
</evidence>
<organism evidence="8 9">
    <name type="scientific">Elaeis guineensis var. tenera</name>
    <name type="common">Oil palm</name>
    <dbReference type="NCBI Taxonomy" id="51953"/>
    <lineage>
        <taxon>Eukaryota</taxon>
        <taxon>Viridiplantae</taxon>
        <taxon>Streptophyta</taxon>
        <taxon>Embryophyta</taxon>
        <taxon>Tracheophyta</taxon>
        <taxon>Spermatophyta</taxon>
        <taxon>Magnoliopsida</taxon>
        <taxon>Liliopsida</taxon>
        <taxon>Arecaceae</taxon>
        <taxon>Arecoideae</taxon>
        <taxon>Cocoseae</taxon>
        <taxon>Elaeidinae</taxon>
        <taxon>Elaeis</taxon>
    </lineage>
</organism>
<feature type="transmembrane region" description="Helical" evidence="6">
    <location>
        <begin position="170"/>
        <end position="192"/>
    </location>
</feature>
<dbReference type="PANTHER" id="PTHR22911">
    <property type="entry name" value="ACYL-MALONYL CONDENSING ENZYME-RELATED"/>
    <property type="match status" value="1"/>
</dbReference>
<feature type="transmembrane region" description="Helical" evidence="6">
    <location>
        <begin position="358"/>
        <end position="378"/>
    </location>
</feature>
<comment type="subcellular location">
    <subcellularLocation>
        <location evidence="1">Membrane</location>
        <topology evidence="1">Multi-pass membrane protein</topology>
    </subcellularLocation>
</comment>
<evidence type="ECO:0000256" key="5">
    <source>
        <dbReference type="ARBA" id="ARBA00023136"/>
    </source>
</evidence>
<dbReference type="InterPro" id="IPR000620">
    <property type="entry name" value="EamA_dom"/>
</dbReference>
<keyword evidence="5 6" id="KW-0472">Membrane</keyword>
<dbReference type="GO" id="GO:0016020">
    <property type="term" value="C:membrane"/>
    <property type="evidence" value="ECO:0007669"/>
    <property type="project" value="UniProtKB-SubCell"/>
</dbReference>
<gene>
    <name evidence="9" type="primary">LOC105061035</name>
</gene>
<evidence type="ECO:0000259" key="7">
    <source>
        <dbReference type="Pfam" id="PF00892"/>
    </source>
</evidence>
<keyword evidence="8" id="KW-1185">Reference proteome</keyword>
<dbReference type="Pfam" id="PF00892">
    <property type="entry name" value="EamA"/>
    <property type="match status" value="1"/>
</dbReference>